<proteinExistence type="predicted"/>
<evidence type="ECO:0000256" key="4">
    <source>
        <dbReference type="ARBA" id="ARBA00023123"/>
    </source>
</evidence>
<dbReference type="InterPro" id="IPR002048">
    <property type="entry name" value="EF_hand_dom"/>
</dbReference>
<dbReference type="VEuPathDB" id="AmoebaDB:EHI_106670"/>
<dbReference type="OMA" id="DTNFDRD"/>
<dbReference type="VEuPathDB" id="AmoebaDB:EHI7A_158860"/>
<evidence type="ECO:0000256" key="2">
    <source>
        <dbReference type="ARBA" id="ARBA00022737"/>
    </source>
</evidence>
<gene>
    <name evidence="7" type="ORF">CL6EHI_106670</name>
</gene>
<dbReference type="GO" id="GO:0005955">
    <property type="term" value="C:calcineurin complex"/>
    <property type="evidence" value="ECO:0007669"/>
    <property type="project" value="EnsemblProtists"/>
</dbReference>
<accession>A0A5K1V6B8</accession>
<keyword evidence="4" id="KW-0518">Myosin</keyword>
<sequence length="179" mass="20620">MGNTLSGLKQEDVEQMMATTNFTESELRRLFRRFKKLGMKAKEGASEEYDDLAELTSNPVLQRLLEIFNRYENEEVQFSQFVATLSTLSDKGSQEAKLRFAFQVYDVDNDGFISNPELFKVLKMIIGSSFTDEQLQQVVDKTIIEADKDRDGKISYEEFCSIILKNSENIGEKLTINWQ</sequence>
<dbReference type="GO" id="GO:0008597">
    <property type="term" value="F:calcium-dependent protein serine/threonine phosphatase regulator activity"/>
    <property type="evidence" value="ECO:0007669"/>
    <property type="project" value="EnsemblProtists"/>
</dbReference>
<dbReference type="SMART" id="SM00054">
    <property type="entry name" value="EFh"/>
    <property type="match status" value="2"/>
</dbReference>
<dbReference type="EMBL" id="BDEQ01000001">
    <property type="protein sequence ID" value="GAT99373.1"/>
    <property type="molecule type" value="Genomic_DNA"/>
</dbReference>
<dbReference type="PRINTS" id="PR00450">
    <property type="entry name" value="RECOVERIN"/>
</dbReference>
<dbReference type="InterPro" id="IPR018247">
    <property type="entry name" value="EF_Hand_1_Ca_BS"/>
</dbReference>
<evidence type="ECO:0000313" key="8">
    <source>
        <dbReference type="Proteomes" id="UP000078387"/>
    </source>
</evidence>
<dbReference type="Pfam" id="PF13499">
    <property type="entry name" value="EF-hand_7"/>
    <property type="match status" value="1"/>
</dbReference>
<dbReference type="SUPFAM" id="SSF47473">
    <property type="entry name" value="EF-hand"/>
    <property type="match status" value="1"/>
</dbReference>
<keyword evidence="3" id="KW-0106">Calcium</keyword>
<reference evidence="7 8" key="1">
    <citation type="submission" date="2016-05" db="EMBL/GenBank/DDBJ databases">
        <title>First whole genome sequencing of Entamoeba histolytica HM1:IMSS-clone-6.</title>
        <authorList>
            <person name="Mukherjee Avik.K."/>
            <person name="Izumyama S."/>
            <person name="Nakada-Tsukui K."/>
            <person name="Nozaki T."/>
        </authorList>
    </citation>
    <scope>NUCLEOTIDE SEQUENCE [LARGE SCALE GENOMIC DNA]</scope>
    <source>
        <strain evidence="7 8">HM1:IMSS clone 6</strain>
    </source>
</reference>
<keyword evidence="5" id="KW-0505">Motor protein</keyword>
<evidence type="ECO:0000313" key="7">
    <source>
        <dbReference type="EMBL" id="GAT99373.1"/>
    </source>
</evidence>
<dbReference type="GO" id="GO:0043157">
    <property type="term" value="P:response to cation stress"/>
    <property type="evidence" value="ECO:0007669"/>
    <property type="project" value="EnsemblProtists"/>
</dbReference>
<evidence type="ECO:0000256" key="5">
    <source>
        <dbReference type="ARBA" id="ARBA00023175"/>
    </source>
</evidence>
<dbReference type="PANTHER" id="PTHR45942">
    <property type="entry name" value="PROTEIN PHOSPATASE 3 REGULATORY SUBUNIT B ALPHA ISOFORM TYPE 1"/>
    <property type="match status" value="1"/>
</dbReference>
<dbReference type="PROSITE" id="PS00018">
    <property type="entry name" value="EF_HAND_1"/>
    <property type="match status" value="2"/>
</dbReference>
<dbReference type="FunFam" id="1.10.238.10:FF:000001">
    <property type="entry name" value="Calmodulin 1"/>
    <property type="match status" value="1"/>
</dbReference>
<dbReference type="PROSITE" id="PS50222">
    <property type="entry name" value="EF_HAND_2"/>
    <property type="match status" value="2"/>
</dbReference>
<evidence type="ECO:0000256" key="1">
    <source>
        <dbReference type="ARBA" id="ARBA00022723"/>
    </source>
</evidence>
<dbReference type="GO" id="GO:0016459">
    <property type="term" value="C:myosin complex"/>
    <property type="evidence" value="ECO:0007669"/>
    <property type="project" value="UniProtKB-KW"/>
</dbReference>
<dbReference type="Gene3D" id="1.10.238.10">
    <property type="entry name" value="EF-hand"/>
    <property type="match status" value="1"/>
</dbReference>
<protein>
    <submittedName>
        <fullName evidence="7">Calcineurin b subunit putative</fullName>
    </submittedName>
</protein>
<dbReference type="CDD" id="cd00051">
    <property type="entry name" value="EFh"/>
    <property type="match status" value="1"/>
</dbReference>
<dbReference type="VEuPathDB" id="AmoebaDB:EHI8A_179880"/>
<dbReference type="Proteomes" id="UP000078387">
    <property type="component" value="Unassembled WGS sequence"/>
</dbReference>
<name>A0A5K1V6B8_ENTHI</name>
<feature type="domain" description="EF-hand" evidence="6">
    <location>
        <begin position="93"/>
        <end position="128"/>
    </location>
</feature>
<dbReference type="VEuPathDB" id="AmoebaDB:EHI5A_203070"/>
<comment type="caution">
    <text evidence="7">The sequence shown here is derived from an EMBL/GenBank/DDBJ whole genome shotgun (WGS) entry which is preliminary data.</text>
</comment>
<organism evidence="7 8">
    <name type="scientific">Entamoeba histolytica</name>
    <dbReference type="NCBI Taxonomy" id="5759"/>
    <lineage>
        <taxon>Eukaryota</taxon>
        <taxon>Amoebozoa</taxon>
        <taxon>Evosea</taxon>
        <taxon>Archamoebae</taxon>
        <taxon>Mastigamoebida</taxon>
        <taxon>Entamoebidae</taxon>
        <taxon>Entamoeba</taxon>
    </lineage>
</organism>
<evidence type="ECO:0000256" key="3">
    <source>
        <dbReference type="ARBA" id="ARBA00022837"/>
    </source>
</evidence>
<evidence type="ECO:0000259" key="6">
    <source>
        <dbReference type="PROSITE" id="PS50222"/>
    </source>
</evidence>
<dbReference type="GO" id="GO:0019903">
    <property type="term" value="F:protein phosphatase binding"/>
    <property type="evidence" value="ECO:0007669"/>
    <property type="project" value="EnsemblProtists"/>
</dbReference>
<keyword evidence="1" id="KW-0479">Metal-binding</keyword>
<dbReference type="AlphaFoldDB" id="A0A5K1V6B8"/>
<keyword evidence="2" id="KW-0677">Repeat</keyword>
<feature type="domain" description="EF-hand" evidence="6">
    <location>
        <begin position="134"/>
        <end position="169"/>
    </location>
</feature>
<dbReference type="GO" id="GO:0005509">
    <property type="term" value="F:calcium ion binding"/>
    <property type="evidence" value="ECO:0007669"/>
    <property type="project" value="InterPro"/>
</dbReference>
<dbReference type="GO" id="GO:0097720">
    <property type="term" value="P:calcineurin-mediated signaling"/>
    <property type="evidence" value="ECO:0007669"/>
    <property type="project" value="EnsemblProtists"/>
</dbReference>
<dbReference type="VEuPathDB" id="AmoebaDB:KM1_254410"/>
<dbReference type="InterPro" id="IPR011992">
    <property type="entry name" value="EF-hand-dom_pair"/>
</dbReference>